<comment type="caution">
    <text evidence="1">The sequence shown here is derived from an EMBL/GenBank/DDBJ whole genome shotgun (WGS) entry which is preliminary data.</text>
</comment>
<dbReference type="Proteomes" id="UP000615446">
    <property type="component" value="Unassembled WGS sequence"/>
</dbReference>
<name>A0A2Z6Q713_9GLOM</name>
<proteinExistence type="predicted"/>
<reference evidence="2" key="2">
    <citation type="submission" date="2019-10" db="EMBL/GenBank/DDBJ databases">
        <title>Conservation and host-specific expression of non-tandemly repeated heterogenous ribosome RNA gene in arbuscular mycorrhizal fungi.</title>
        <authorList>
            <person name="Maeda T."/>
            <person name="Kobayashi Y."/>
            <person name="Nakagawa T."/>
            <person name="Ezawa T."/>
            <person name="Yamaguchi K."/>
            <person name="Bino T."/>
            <person name="Nishimoto Y."/>
            <person name="Shigenobu S."/>
            <person name="Kawaguchi M."/>
        </authorList>
    </citation>
    <scope>NUCLEOTIDE SEQUENCE</scope>
    <source>
        <strain evidence="2">HR1</strain>
    </source>
</reference>
<dbReference type="Gene3D" id="3.80.10.10">
    <property type="entry name" value="Ribonuclease Inhibitor"/>
    <property type="match status" value="1"/>
</dbReference>
<evidence type="ECO:0000313" key="1">
    <source>
        <dbReference type="EMBL" id="GBB85335.1"/>
    </source>
</evidence>
<dbReference type="EMBL" id="BLAL01000304">
    <property type="protein sequence ID" value="GET02114.1"/>
    <property type="molecule type" value="Genomic_DNA"/>
</dbReference>
<dbReference type="EMBL" id="BEXD01000213">
    <property type="protein sequence ID" value="GBB85335.1"/>
    <property type="molecule type" value="Genomic_DNA"/>
</dbReference>
<dbReference type="SUPFAM" id="SSF52047">
    <property type="entry name" value="RNI-like"/>
    <property type="match status" value="1"/>
</dbReference>
<dbReference type="Proteomes" id="UP000247702">
    <property type="component" value="Unassembled WGS sequence"/>
</dbReference>
<reference evidence="1 3" key="1">
    <citation type="submission" date="2017-11" db="EMBL/GenBank/DDBJ databases">
        <title>The genome of Rhizophagus clarus HR1 reveals common genetic basis of auxotrophy among arbuscular mycorrhizal fungi.</title>
        <authorList>
            <person name="Kobayashi Y."/>
        </authorList>
    </citation>
    <scope>NUCLEOTIDE SEQUENCE [LARGE SCALE GENOMIC DNA]</scope>
    <source>
        <strain evidence="1 3">HR1</strain>
    </source>
</reference>
<evidence type="ECO:0008006" key="4">
    <source>
        <dbReference type="Google" id="ProtNLM"/>
    </source>
</evidence>
<protein>
    <recommendedName>
        <fullName evidence="4">F-box domain-containing protein</fullName>
    </recommendedName>
</protein>
<sequence length="467" mass="55692">MSKLNKDILYLIFEEVHDKKTLFSCLLVNKTWCDMIIRNLWRDPWRFLKNRKDELLLLNIIISYLSVESKNYLKSQGINIFTKSCDKPLYNYITFCKHLNLNAIGMILVKTIKCEPKISIILNEIFNLFINGKTKFTHLYIPKNFDCQLNLIPGVENCLSEIEFLSCDTTINDKSLTGLMTICKSIKELELFMGLSDNNFGFARLIKQQKNLFKIRFLPSKVYPIYYPCDDQFYDLIENSLIKHADTIEYLKTPRHFNTKIISSFINLKILVMNNHYMNWKFLWDQNLSFPNLEILNVSRFPINILVNIIKHARNLIELSIEKIYTIIDNKKIIQAIYQNCPRLKYLKMLIYNINILEFKNILINCQDLNELYVVATEYLWEDLFKILAEFSPTNLYKFKFALMIVMLESLVKFFKLWQGRRPMILEFFTNSSDIKKVMKKYKSKGIVKEYNYEFNSKKDDFWISFR</sequence>
<accession>A0A2Z6Q713</accession>
<dbReference type="OrthoDB" id="2371744at2759"/>
<organism evidence="1 3">
    <name type="scientific">Rhizophagus clarus</name>
    <dbReference type="NCBI Taxonomy" id="94130"/>
    <lineage>
        <taxon>Eukaryota</taxon>
        <taxon>Fungi</taxon>
        <taxon>Fungi incertae sedis</taxon>
        <taxon>Mucoromycota</taxon>
        <taxon>Glomeromycotina</taxon>
        <taxon>Glomeromycetes</taxon>
        <taxon>Glomerales</taxon>
        <taxon>Glomeraceae</taxon>
        <taxon>Rhizophagus</taxon>
    </lineage>
</organism>
<evidence type="ECO:0000313" key="3">
    <source>
        <dbReference type="Proteomes" id="UP000247702"/>
    </source>
</evidence>
<dbReference type="InterPro" id="IPR032675">
    <property type="entry name" value="LRR_dom_sf"/>
</dbReference>
<dbReference type="AlphaFoldDB" id="A0A2Z6Q713"/>
<gene>
    <name evidence="2" type="ORF">RCL2_002849400</name>
    <name evidence="1" type="ORF">RclHR1_01190011</name>
</gene>
<keyword evidence="3" id="KW-1185">Reference proteome</keyword>
<evidence type="ECO:0000313" key="2">
    <source>
        <dbReference type="EMBL" id="GET02114.1"/>
    </source>
</evidence>